<dbReference type="GO" id="GO:0005829">
    <property type="term" value="C:cytosol"/>
    <property type="evidence" value="ECO:0007669"/>
    <property type="project" value="TreeGrafter"/>
</dbReference>
<reference evidence="7" key="1">
    <citation type="submission" date="2016-10" db="EMBL/GenBank/DDBJ databases">
        <authorList>
            <person name="Varghese N."/>
            <person name="Submissions S."/>
        </authorList>
    </citation>
    <scope>NUCLEOTIDE SEQUENCE [LARGE SCALE GENOMIC DNA]</scope>
    <source>
        <strain evidence="7">NLAE-zl-G277</strain>
    </source>
</reference>
<protein>
    <submittedName>
        <fullName evidence="6">Pyruvate-formate lyase</fullName>
    </submittedName>
</protein>
<dbReference type="STRING" id="460384.SAMN05216313_13064"/>
<keyword evidence="6" id="KW-0670">Pyruvate</keyword>
<keyword evidence="7" id="KW-1185">Reference proteome</keyword>
<dbReference type="PANTHER" id="PTHR43641:SF2">
    <property type="entry name" value="DEHYDRATASE YBIW-RELATED"/>
    <property type="match status" value="1"/>
</dbReference>
<evidence type="ECO:0000259" key="4">
    <source>
        <dbReference type="PROSITE" id="PS51149"/>
    </source>
</evidence>
<dbReference type="EMBL" id="FOIM01000030">
    <property type="protein sequence ID" value="SEU09995.1"/>
    <property type="molecule type" value="Genomic_DNA"/>
</dbReference>
<feature type="domain" description="PFL" evidence="5">
    <location>
        <begin position="5"/>
        <end position="643"/>
    </location>
</feature>
<evidence type="ECO:0000256" key="3">
    <source>
        <dbReference type="PROSITE-ProRule" id="PRU00493"/>
    </source>
</evidence>
<accession>A0A1I0JKE7</accession>
<evidence type="ECO:0000259" key="5">
    <source>
        <dbReference type="PROSITE" id="PS51554"/>
    </source>
</evidence>
<feature type="modified residue" description="Glycine radical" evidence="3">
    <location>
        <position position="743"/>
    </location>
</feature>
<dbReference type="Gene3D" id="3.20.70.20">
    <property type="match status" value="1"/>
</dbReference>
<dbReference type="Proteomes" id="UP000198508">
    <property type="component" value="Unassembled WGS sequence"/>
</dbReference>
<dbReference type="PROSITE" id="PS51554">
    <property type="entry name" value="PFL"/>
    <property type="match status" value="1"/>
</dbReference>
<name>A0A1I0JKE7_9FIRM</name>
<evidence type="ECO:0000256" key="2">
    <source>
        <dbReference type="ARBA" id="ARBA00023239"/>
    </source>
</evidence>
<dbReference type="InterPro" id="IPR051215">
    <property type="entry name" value="GRE"/>
</dbReference>
<evidence type="ECO:0000256" key="1">
    <source>
        <dbReference type="ARBA" id="ARBA00022818"/>
    </source>
</evidence>
<keyword evidence="2 6" id="KW-0456">Lyase</keyword>
<dbReference type="GeneID" id="93277670"/>
<dbReference type="Pfam" id="PF02901">
    <property type="entry name" value="PFL-like"/>
    <property type="match status" value="1"/>
</dbReference>
<dbReference type="InterPro" id="IPR004184">
    <property type="entry name" value="PFL_dom"/>
</dbReference>
<dbReference type="SUPFAM" id="SSF51998">
    <property type="entry name" value="PFL-like glycyl radical enzymes"/>
    <property type="match status" value="1"/>
</dbReference>
<proteinExistence type="predicted"/>
<feature type="domain" description="Glycine radical" evidence="4">
    <location>
        <begin position="650"/>
        <end position="765"/>
    </location>
</feature>
<evidence type="ECO:0000313" key="7">
    <source>
        <dbReference type="Proteomes" id="UP000198508"/>
    </source>
</evidence>
<dbReference type="AlphaFoldDB" id="A0A1I0JKE7"/>
<dbReference type="InterPro" id="IPR001150">
    <property type="entry name" value="Gly_radical"/>
</dbReference>
<dbReference type="Pfam" id="PF01228">
    <property type="entry name" value="Gly_radical"/>
    <property type="match status" value="1"/>
</dbReference>
<dbReference type="PANTHER" id="PTHR43641">
    <property type="entry name" value="FORMATE ACETYLTRANSFERASE 3-RELATED"/>
    <property type="match status" value="1"/>
</dbReference>
<keyword evidence="1 3" id="KW-0556">Organic radical</keyword>
<gene>
    <name evidence="6" type="ORF">SAMN05216313_13064</name>
</gene>
<organism evidence="6 7">
    <name type="scientific">Enterocloster lavalensis</name>
    <dbReference type="NCBI Taxonomy" id="460384"/>
    <lineage>
        <taxon>Bacteria</taxon>
        <taxon>Bacillati</taxon>
        <taxon>Bacillota</taxon>
        <taxon>Clostridia</taxon>
        <taxon>Lachnospirales</taxon>
        <taxon>Lachnospiraceae</taxon>
        <taxon>Enterocloster</taxon>
    </lineage>
</organism>
<dbReference type="RefSeq" id="WP_092369172.1">
    <property type="nucleotide sequence ID" value="NZ_FOIM01000030.1"/>
</dbReference>
<evidence type="ECO:0000313" key="6">
    <source>
        <dbReference type="EMBL" id="SEU09995.1"/>
    </source>
</evidence>
<sequence length="765" mass="86331">MSGKGKNDKSVAEIVEVSKKIPCCKPLAEQIEIMEAYTDAFIKYSGQSPARREIECMKVLFPRMFRPMEPEDLIVGRSDVLPIGFGCVTSVGGVGHYCVFSKMEQLRKSTEDRTLIERLNRLERFWDENDTRSLFYNETLTENTIGKFVDAKYPAVITARLSGTYLDYPKLIRLGIPGLEQEIREKLERETEEEKRDLYECFLECLGILRASIAFHRDMCREEKDRAADPGRRRQLQVLEGALEHILTDRPETMVEGMELAWIYSLLAGVVNYGRIDDYLGELLNRDLDRGLYTGEEAVAYICSFFKLMEARRTNVNGRVVLGGKGRKQAQAKDLFCKLAIRALMINRDIEPQFTLRIYQGMDREVYDLAIEAISTGCTYPLLYNDDVNIPSAGKALRVDSQTAEDYVPFGCGEFVISGQSIGTPNVLLNLLKILNISLNGGIDPWDGKDKSGGLTLLPPEKMDTFDDVWKQYAALLDYYVERTARAHRYSYDFMNGRMKFLFTSLLIRDCIARGKAVLDGGAGYLGGTLETYGNINAADSLTAVKYWVFDKKKYTLRQIVDAAGKNFEGEELLRRDLLAAPKYGNDDPYADDIAVLLHEYICRKVSDQAKPNGFHSYNVVVINNQVNTEWGRMTSASADGRLNAMYMNNGNNPQGGADKNGPTAMLNSLVKLRTDIHAGSVQNMKFSRSMFAQKRDLVNALLKTYFRKGGGQIMISVVSRGELEDAYQNPEKYPNLLVRVGGFSAKFVNLEKDVQREVISRTLN</sequence>
<dbReference type="GO" id="GO:0016829">
    <property type="term" value="F:lyase activity"/>
    <property type="evidence" value="ECO:0007669"/>
    <property type="project" value="UniProtKB-KW"/>
</dbReference>
<dbReference type="PROSITE" id="PS51149">
    <property type="entry name" value="GLY_RADICAL_2"/>
    <property type="match status" value="1"/>
</dbReference>